<evidence type="ECO:0000259" key="7">
    <source>
        <dbReference type="PROSITE" id="PS51093"/>
    </source>
</evidence>
<accession>A0A150FRT9</accession>
<dbReference type="NCBIfam" id="TIGR00830">
    <property type="entry name" value="PTBA"/>
    <property type="match status" value="1"/>
</dbReference>
<evidence type="ECO:0000313" key="8">
    <source>
        <dbReference type="EMBL" id="KXZ40324.1"/>
    </source>
</evidence>
<keyword evidence="4" id="KW-0808">Transferase</keyword>
<reference evidence="8 10" key="1">
    <citation type="submission" date="2016-02" db="EMBL/GenBank/DDBJ databases">
        <title>Draft genome sequence for Clostridium paradoxum JW-YL-7.</title>
        <authorList>
            <person name="Utturkar S.M."/>
            <person name="Lancaster A."/>
            <person name="Poole F.L."/>
            <person name="Adams M.W."/>
            <person name="Brown S.D."/>
        </authorList>
    </citation>
    <scope>NUCLEOTIDE SEQUENCE [LARGE SCALE GENOMIC DNA]</scope>
    <source>
        <strain evidence="8 10">JW-YL-7</strain>
    </source>
</reference>
<dbReference type="RefSeq" id="WP_066070986.1">
    <property type="nucleotide sequence ID" value="NZ_FRBG01000001.1"/>
</dbReference>
<dbReference type="OrthoDB" id="92465at2"/>
<dbReference type="PROSITE" id="PS51093">
    <property type="entry name" value="PTS_EIIA_TYPE_1"/>
    <property type="match status" value="1"/>
</dbReference>
<evidence type="ECO:0000256" key="3">
    <source>
        <dbReference type="ARBA" id="ARBA00022597"/>
    </source>
</evidence>
<dbReference type="Gene3D" id="2.70.70.10">
    <property type="entry name" value="Glucose Permease (Domain IIA)"/>
    <property type="match status" value="1"/>
</dbReference>
<keyword evidence="11" id="KW-1185">Reference proteome</keyword>
<keyword evidence="5" id="KW-0598">Phosphotransferase system</keyword>
<dbReference type="EMBL" id="LSFY01000001">
    <property type="protein sequence ID" value="KXZ40324.1"/>
    <property type="molecule type" value="Genomic_DNA"/>
</dbReference>
<feature type="domain" description="PTS EIIA type-1" evidence="7">
    <location>
        <begin position="47"/>
        <end position="151"/>
    </location>
</feature>
<comment type="caution">
    <text evidence="8">The sequence shown here is derived from an EMBL/GenBank/DDBJ whole genome shotgun (WGS) entry which is preliminary data.</text>
</comment>
<dbReference type="PATRIC" id="fig|1121328.3.peg.1408"/>
<dbReference type="PANTHER" id="PTHR45008">
    <property type="entry name" value="PTS SYSTEM GLUCOSE-SPECIFIC EIIA COMPONENT"/>
    <property type="match status" value="1"/>
</dbReference>
<evidence type="ECO:0000313" key="9">
    <source>
        <dbReference type="EMBL" id="SHK37933.1"/>
    </source>
</evidence>
<dbReference type="GO" id="GO:0009401">
    <property type="term" value="P:phosphoenolpyruvate-dependent sugar phosphotransferase system"/>
    <property type="evidence" value="ECO:0007669"/>
    <property type="project" value="UniProtKB-KW"/>
</dbReference>
<evidence type="ECO:0000256" key="1">
    <source>
        <dbReference type="ARBA" id="ARBA00004496"/>
    </source>
</evidence>
<evidence type="ECO:0000256" key="6">
    <source>
        <dbReference type="ARBA" id="ARBA00022777"/>
    </source>
</evidence>
<dbReference type="Proteomes" id="UP000323392">
    <property type="component" value="Unassembled WGS sequence"/>
</dbReference>
<dbReference type="PROSITE" id="PS00371">
    <property type="entry name" value="PTS_EIIA_TYPE_1_HIS"/>
    <property type="match status" value="1"/>
</dbReference>
<dbReference type="GO" id="GO:0016301">
    <property type="term" value="F:kinase activity"/>
    <property type="evidence" value="ECO:0007669"/>
    <property type="project" value="UniProtKB-KW"/>
</dbReference>
<dbReference type="Proteomes" id="UP000092605">
    <property type="component" value="Unassembled WGS sequence"/>
</dbReference>
<dbReference type="InterPro" id="IPR050890">
    <property type="entry name" value="PTS_EIIA_component"/>
</dbReference>
<name>A0A150FRT9_CLOPD</name>
<dbReference type="InterPro" id="IPR011055">
    <property type="entry name" value="Dup_hybrid_motif"/>
</dbReference>
<keyword evidence="2" id="KW-0813">Transport</keyword>
<evidence type="ECO:0000256" key="2">
    <source>
        <dbReference type="ARBA" id="ARBA00022448"/>
    </source>
</evidence>
<evidence type="ECO:0000313" key="11">
    <source>
        <dbReference type="Proteomes" id="UP000323392"/>
    </source>
</evidence>
<dbReference type="InterPro" id="IPR001127">
    <property type="entry name" value="PTS_EIIA_1_perm"/>
</dbReference>
<dbReference type="GO" id="GO:0005737">
    <property type="term" value="C:cytoplasm"/>
    <property type="evidence" value="ECO:0007669"/>
    <property type="project" value="UniProtKB-SubCell"/>
</dbReference>
<proteinExistence type="predicted"/>
<dbReference type="PANTHER" id="PTHR45008:SF1">
    <property type="entry name" value="PTS SYSTEM GLUCOSE-SPECIFIC EIIA COMPONENT"/>
    <property type="match status" value="1"/>
</dbReference>
<dbReference type="EMBL" id="FRBG01000001">
    <property type="protein sequence ID" value="SHK37933.1"/>
    <property type="molecule type" value="Genomic_DNA"/>
</dbReference>
<keyword evidence="6" id="KW-0418">Kinase</keyword>
<gene>
    <name evidence="8" type="ORF">JWYL7_1399</name>
    <name evidence="9" type="ORF">SAMN05661008_00123</name>
</gene>
<comment type="subcellular location">
    <subcellularLocation>
        <location evidence="1">Cytoplasm</location>
    </subcellularLocation>
</comment>
<protein>
    <submittedName>
        <fullName evidence="9">PTS system, glucose subfamily, IIA component</fullName>
    </submittedName>
    <submittedName>
        <fullName evidence="8">PTS system, glucose subfamily, IIA subunit</fullName>
    </submittedName>
</protein>
<evidence type="ECO:0000256" key="5">
    <source>
        <dbReference type="ARBA" id="ARBA00022683"/>
    </source>
</evidence>
<evidence type="ECO:0000256" key="4">
    <source>
        <dbReference type="ARBA" id="ARBA00022679"/>
    </source>
</evidence>
<dbReference type="FunFam" id="2.70.70.10:FF:000001">
    <property type="entry name" value="PTS system glucose-specific IIA component"/>
    <property type="match status" value="1"/>
</dbReference>
<organism evidence="8 10">
    <name type="scientific">Alkalithermobacter thermoalcaliphilus JW-YL-7 = DSM 7308</name>
    <dbReference type="NCBI Taxonomy" id="1121328"/>
    <lineage>
        <taxon>Bacteria</taxon>
        <taxon>Bacillati</taxon>
        <taxon>Bacillota</taxon>
        <taxon>Clostridia</taxon>
        <taxon>Peptostreptococcales</taxon>
        <taxon>Tepidibacteraceae</taxon>
        <taxon>Alkalithermobacter</taxon>
    </lineage>
</organism>
<dbReference type="STRING" id="1121328.JWYL7_1399"/>
<dbReference type="SUPFAM" id="SSF51261">
    <property type="entry name" value="Duplicated hybrid motif"/>
    <property type="match status" value="1"/>
</dbReference>
<dbReference type="Pfam" id="PF00358">
    <property type="entry name" value="PTS_EIIA_1"/>
    <property type="match status" value="1"/>
</dbReference>
<evidence type="ECO:0000313" key="10">
    <source>
        <dbReference type="Proteomes" id="UP000092605"/>
    </source>
</evidence>
<keyword evidence="3" id="KW-0762">Sugar transport</keyword>
<reference evidence="9 11" key="2">
    <citation type="submission" date="2016-11" db="EMBL/GenBank/DDBJ databases">
        <authorList>
            <person name="Varghese N."/>
            <person name="Submissions S."/>
        </authorList>
    </citation>
    <scope>NUCLEOTIDE SEQUENCE [LARGE SCALE GENOMIC DNA]</scope>
    <source>
        <strain evidence="9 11">DSM 7308</strain>
    </source>
</reference>
<dbReference type="AlphaFoldDB" id="A0A150FRT9"/>
<sequence>MKKLLESIKNMFSAKDSSEIQSEKQVEKSEFLSPISGKILSIEDVPDKVFSQRIMGDGFAIDPSSGEVVSPVNGEVSTLFHTKHAIGLTADDGTEVLIHFGIDTVNMGGEGFEALVSEGDKVKAGQLILKVDIDKIKDKVPSLITPVIFTNLPEGKKIEAKIGAEVKASQKDIVSIV</sequence>